<organism evidence="11 12">
    <name type="scientific">Roseovarius tolerans</name>
    <dbReference type="NCBI Taxonomy" id="74031"/>
    <lineage>
        <taxon>Bacteria</taxon>
        <taxon>Pseudomonadati</taxon>
        <taxon>Pseudomonadota</taxon>
        <taxon>Alphaproteobacteria</taxon>
        <taxon>Rhodobacterales</taxon>
        <taxon>Roseobacteraceae</taxon>
        <taxon>Roseovarius</taxon>
    </lineage>
</organism>
<dbReference type="InterPro" id="IPR036526">
    <property type="entry name" value="C-N_Hydrolase_sf"/>
</dbReference>
<comment type="caution">
    <text evidence="11">The sequence shown here is derived from an EMBL/GenBank/DDBJ whole genome shotgun (WGS) entry which is preliminary data.</text>
</comment>
<dbReference type="STRING" id="74031.SAMN04488077_10432"/>
<comment type="function">
    <text evidence="9">Catalyzes the phospholipid dependent N-acylation of the N-terminal cysteine of apolipoprotein, the last step in lipoprotein maturation.</text>
</comment>
<dbReference type="GO" id="GO:0042158">
    <property type="term" value="P:lipoprotein biosynthetic process"/>
    <property type="evidence" value="ECO:0007669"/>
    <property type="project" value="UniProtKB-UniRule"/>
</dbReference>
<dbReference type="AlphaFoldDB" id="A0A0L6CW06"/>
<evidence type="ECO:0000313" key="12">
    <source>
        <dbReference type="Proteomes" id="UP000037046"/>
    </source>
</evidence>
<dbReference type="PANTHER" id="PTHR38686">
    <property type="entry name" value="APOLIPOPROTEIN N-ACYLTRANSFERASE"/>
    <property type="match status" value="1"/>
</dbReference>
<evidence type="ECO:0000313" key="11">
    <source>
        <dbReference type="EMBL" id="KNX41683.1"/>
    </source>
</evidence>
<evidence type="ECO:0000256" key="1">
    <source>
        <dbReference type="ARBA" id="ARBA00004651"/>
    </source>
</evidence>
<dbReference type="EC" id="2.3.1.269" evidence="9"/>
<name>A0A0L6CW06_9RHOB</name>
<comment type="similarity">
    <text evidence="2 9">Belongs to the CN hydrolase family. Apolipoprotein N-acyltransferase subfamily.</text>
</comment>
<keyword evidence="6 9" id="KW-1133">Transmembrane helix</keyword>
<evidence type="ECO:0000259" key="10">
    <source>
        <dbReference type="PROSITE" id="PS50263"/>
    </source>
</evidence>
<dbReference type="Pfam" id="PF00795">
    <property type="entry name" value="CN_hydrolase"/>
    <property type="match status" value="1"/>
</dbReference>
<reference evidence="12" key="1">
    <citation type="submission" date="2015-07" db="EMBL/GenBank/DDBJ databases">
        <title>Draft Genome Sequence of Roseovarius tolerans EL-164, a producer of N-Acylated Alanine Methyl Esters (NAMEs).</title>
        <authorList>
            <person name="Voget S."/>
            <person name="Bruns H."/>
            <person name="Wagner-Doebler I."/>
            <person name="Schulz S."/>
            <person name="Daniel R."/>
        </authorList>
    </citation>
    <scope>NUCLEOTIDE SEQUENCE [LARGE SCALE GENOMIC DNA]</scope>
    <source>
        <strain evidence="12">EL-164</strain>
    </source>
</reference>
<comment type="catalytic activity">
    <reaction evidence="9">
        <text>N-terminal S-1,2-diacyl-sn-glyceryl-L-cysteinyl-[lipoprotein] + a glycerophospholipid = N-acyl-S-1,2-diacyl-sn-glyceryl-L-cysteinyl-[lipoprotein] + a 2-acyl-sn-glycero-3-phospholipid + H(+)</text>
        <dbReference type="Rhea" id="RHEA:48228"/>
        <dbReference type="Rhea" id="RHEA-COMP:14681"/>
        <dbReference type="Rhea" id="RHEA-COMP:14684"/>
        <dbReference type="ChEBI" id="CHEBI:15378"/>
        <dbReference type="ChEBI" id="CHEBI:136912"/>
        <dbReference type="ChEBI" id="CHEBI:140656"/>
        <dbReference type="ChEBI" id="CHEBI:140657"/>
        <dbReference type="ChEBI" id="CHEBI:140660"/>
        <dbReference type="EC" id="2.3.1.269"/>
    </reaction>
</comment>
<evidence type="ECO:0000256" key="6">
    <source>
        <dbReference type="ARBA" id="ARBA00022989"/>
    </source>
</evidence>
<keyword evidence="5 9" id="KW-0812">Transmembrane</keyword>
<keyword evidence="4 9" id="KW-0808">Transferase</keyword>
<dbReference type="InterPro" id="IPR004563">
    <property type="entry name" value="Apolipo_AcylTrfase"/>
</dbReference>
<proteinExistence type="inferred from homology"/>
<comment type="subcellular location">
    <subcellularLocation>
        <location evidence="1 9">Cell membrane</location>
        <topology evidence="1 9">Multi-pass membrane protein</topology>
    </subcellularLocation>
</comment>
<sequence>MAEQGRVAGMAAQILLMPRGRRVFLLLLIGALAALGQAPVGAWPVTLLALAVVFGLFRMTEGWRQAAWLGWLIGTGYFLLALNWIVEPFLVDVARHGWMAPFALMALGAGLALFWALGLGLGRAMGGGLPGFVGGMGLAELARGFVFKGFPWAQPGHVLIDTPLLHWAAWLGAPGLLALVLVASALIWRVATARHVPSVLGLLVLVALWPLGAWRTPEAGAAPEAATVRLLQPNAPQHEKWDPDKIQGFYERQLRFSAAGEGARPDLIVWPETAVPVLLNHAGRTLESISGAAGGVPVVLGIQRFEGPRLYNSLAYVEAGGAVAAVYDKHHLVPFGEYMPFGDLLADWGIHGLASNAGQGYSAGPGAQVLDLGAVGRALPLICYEGVFSRDLRAAPERADFLLLITNDAWFGKISGPYQHLAQARLRSAEMGLPMIRVANTGVSAMIDATGRVTARIPMGEAGWRDAALPPPLPPTLYTRLGDAPMILLFLALLGLSRLRHRARQTGAVLH</sequence>
<comment type="pathway">
    <text evidence="9">Protein modification; lipoprotein biosynthesis (N-acyl transfer).</text>
</comment>
<dbReference type="GO" id="GO:0016410">
    <property type="term" value="F:N-acyltransferase activity"/>
    <property type="evidence" value="ECO:0007669"/>
    <property type="project" value="UniProtKB-UniRule"/>
</dbReference>
<dbReference type="PROSITE" id="PS50263">
    <property type="entry name" value="CN_HYDROLASE"/>
    <property type="match status" value="1"/>
</dbReference>
<evidence type="ECO:0000256" key="5">
    <source>
        <dbReference type="ARBA" id="ARBA00022692"/>
    </source>
</evidence>
<evidence type="ECO:0000256" key="3">
    <source>
        <dbReference type="ARBA" id="ARBA00022475"/>
    </source>
</evidence>
<comment type="caution">
    <text evidence="9">Lacks conserved residue(s) required for the propagation of feature annotation.</text>
</comment>
<dbReference type="Proteomes" id="UP000037046">
    <property type="component" value="Unassembled WGS sequence"/>
</dbReference>
<dbReference type="GO" id="GO:0005886">
    <property type="term" value="C:plasma membrane"/>
    <property type="evidence" value="ECO:0007669"/>
    <property type="project" value="UniProtKB-SubCell"/>
</dbReference>
<dbReference type="CDD" id="cd07571">
    <property type="entry name" value="ALP_N-acyl_transferase"/>
    <property type="match status" value="1"/>
</dbReference>
<keyword evidence="7 9" id="KW-0472">Membrane</keyword>
<accession>A0A0L6CW06</accession>
<evidence type="ECO:0000256" key="9">
    <source>
        <dbReference type="HAMAP-Rule" id="MF_01148"/>
    </source>
</evidence>
<keyword evidence="12" id="KW-1185">Reference proteome</keyword>
<dbReference type="PANTHER" id="PTHR38686:SF1">
    <property type="entry name" value="APOLIPOPROTEIN N-ACYLTRANSFERASE"/>
    <property type="match status" value="1"/>
</dbReference>
<feature type="domain" description="CN hydrolase" evidence="10">
    <location>
        <begin position="231"/>
        <end position="471"/>
    </location>
</feature>
<dbReference type="OrthoDB" id="9804277at2"/>
<dbReference type="HAMAP" id="MF_01148">
    <property type="entry name" value="Lnt"/>
    <property type="match status" value="1"/>
</dbReference>
<protein>
    <recommendedName>
        <fullName evidence="9">Apolipoprotein N-acyltransferase</fullName>
        <shortName evidence="9">ALP N-acyltransferase</shortName>
        <ecNumber evidence="9">2.3.1.269</ecNumber>
    </recommendedName>
</protein>
<evidence type="ECO:0000256" key="7">
    <source>
        <dbReference type="ARBA" id="ARBA00023136"/>
    </source>
</evidence>
<dbReference type="NCBIfam" id="TIGR00546">
    <property type="entry name" value="lnt"/>
    <property type="match status" value="1"/>
</dbReference>
<feature type="transmembrane region" description="Helical" evidence="9">
    <location>
        <begin position="195"/>
        <end position="214"/>
    </location>
</feature>
<dbReference type="Pfam" id="PF20154">
    <property type="entry name" value="LNT_N"/>
    <property type="match status" value="1"/>
</dbReference>
<dbReference type="SUPFAM" id="SSF56317">
    <property type="entry name" value="Carbon-nitrogen hydrolase"/>
    <property type="match status" value="1"/>
</dbReference>
<dbReference type="Gene3D" id="3.60.110.10">
    <property type="entry name" value="Carbon-nitrogen hydrolase"/>
    <property type="match status" value="1"/>
</dbReference>
<dbReference type="InterPro" id="IPR003010">
    <property type="entry name" value="C-N_Hydrolase"/>
</dbReference>
<keyword evidence="3 9" id="KW-1003">Cell membrane</keyword>
<gene>
    <name evidence="9 11" type="primary">lnt</name>
    <name evidence="11" type="ORF">ROTO_17740</name>
</gene>
<keyword evidence="8 9" id="KW-0012">Acyltransferase</keyword>
<evidence type="ECO:0000256" key="4">
    <source>
        <dbReference type="ARBA" id="ARBA00022679"/>
    </source>
</evidence>
<feature type="transmembrane region" description="Helical" evidence="9">
    <location>
        <begin position="98"/>
        <end position="117"/>
    </location>
</feature>
<dbReference type="UniPathway" id="UPA00666"/>
<evidence type="ECO:0000256" key="2">
    <source>
        <dbReference type="ARBA" id="ARBA00010065"/>
    </source>
</evidence>
<dbReference type="RefSeq" id="WP_050662668.1">
    <property type="nucleotide sequence ID" value="NZ_CP118494.1"/>
</dbReference>
<feature type="transmembrane region" description="Helical" evidence="9">
    <location>
        <begin position="66"/>
        <end position="86"/>
    </location>
</feature>
<dbReference type="PATRIC" id="fig|74031.6.peg.1810"/>
<dbReference type="EMBL" id="LGVV01000019">
    <property type="protein sequence ID" value="KNX41683.1"/>
    <property type="molecule type" value="Genomic_DNA"/>
</dbReference>
<keyword evidence="11" id="KW-0449">Lipoprotein</keyword>
<evidence type="ECO:0000256" key="8">
    <source>
        <dbReference type="ARBA" id="ARBA00023315"/>
    </source>
</evidence>
<feature type="transmembrane region" description="Helical" evidence="9">
    <location>
        <begin position="167"/>
        <end position="188"/>
    </location>
</feature>
<dbReference type="InterPro" id="IPR045378">
    <property type="entry name" value="LNT_N"/>
</dbReference>